<evidence type="ECO:0000313" key="4">
    <source>
        <dbReference type="EMBL" id="ROZ63577.1"/>
    </source>
</evidence>
<feature type="compositionally biased region" description="Acidic residues" evidence="1">
    <location>
        <begin position="1"/>
        <end position="10"/>
    </location>
</feature>
<gene>
    <name evidence="4" type="ORF">EDL96_06550</name>
</gene>
<evidence type="ECO:0000256" key="1">
    <source>
        <dbReference type="SAM" id="MobiDB-lite"/>
    </source>
</evidence>
<dbReference type="InterPro" id="IPR048428">
    <property type="entry name" value="YobI-NTPase"/>
</dbReference>
<comment type="caution">
    <text evidence="4">The sequence shown here is derived from an EMBL/GenBank/DDBJ whole genome shotgun (WGS) entry which is preliminary data.</text>
</comment>
<organism evidence="4 5">
    <name type="scientific">Kocuria soli</name>
    <dbReference type="NCBI Taxonomy" id="2485125"/>
    <lineage>
        <taxon>Bacteria</taxon>
        <taxon>Bacillati</taxon>
        <taxon>Actinomycetota</taxon>
        <taxon>Actinomycetes</taxon>
        <taxon>Micrococcales</taxon>
        <taxon>Micrococcaceae</taxon>
        <taxon>Kocuria</taxon>
    </lineage>
</organism>
<feature type="transmembrane region" description="Helical" evidence="2">
    <location>
        <begin position="166"/>
        <end position="186"/>
    </location>
</feature>
<evidence type="ECO:0000259" key="3">
    <source>
        <dbReference type="Pfam" id="PF20693"/>
    </source>
</evidence>
<sequence>MVEDDPEQEGTESRSVTLRSLGPEYDKDHHGTYLRHLEEAVLEKRNRNIALTGRYGAGKSSVLDAFEKKHPESTVRISINTLGPDEHDEDLTNRIQKELVKQLVYRLEPGKVRRSRFARPKPLTKLRAFFQAFGASAVGLGILWLLGVRPMAGWPGEGANTAVHLALAALFFALVLIAAWAIRWIVGDRIVSEVTTAGTKIALGEGPTTYFDSFLDEIVAFFDAVKPEFVIFEDLDRFDDPQIFDSLRELNTLVNASVGWRDQAQPLRFIYAIKDSLFEQLGAEADTTPDGTKPRLDVATAAVQRANRTKFFEMVIPIVPFISHRNARDHLVGALVSLGFESDLVSRPLLDLIARHTTDMRLMINICNEFAVFAEHLLWTENPAPGMTADHLFALVAYKNFHLADFEAISQRSSTLDELERHHRDEVRALIAGLQAQRRKRQRTEEQRDSRERTAAELGARLRDVKDMFPPANGWPYQSVTVGGQSFAFNAVGTIEFWELVAKEKSFAVTQRHNSSPLVLDQERISRVFPEITNAAEWLPPDPAELARLTHQYDSDISTLRGADFDGLARYERVPNGHIRFDQRIEDVLESELARDLVRRGFITRNYAEYSAIFYGSFVGVDVAFFYNHAVQPNEMYLDYEFTSENAMSNLLEQVPADFTSSVSALNIQVMAYLLEERPDDAKRLVTYVVTHDDDDARTFLDAFLNAPDAPRDRLVRQLAQHPWREVLEYLASHQGIPDAKTRLELFDAALLSAQHVDSYEIGESVRSLITTSYPLLAAVSEDLPAEQTERVFEVLQSVGVVVDDLSSLSALLRDRVVDAQMYEINVRNLRLALGIDTEPVLDAVRAEDSVWKFCRVQIADYVSAMDADLPDQPIILTETALVGLIGEQHEVWTEEQLVDVIWRSASSAAIVDVEDIPQATWRAVVDAGLMVPTVGNVFAYFEAHGIDEVLSRMLNGNGADPIELTASEEVTDEDRNALAVGLLNASAYLTARARVQLVEQLELESEIELTAVTSSPDQLLARALEAKLFPDSAETFAHFATGGWASVSEAFAVSERVEGFMTPALVEGFVGEFLESRQTPAALQRMVLGHLDEYVPGDDRRALRAAGRFALDNQIWLPFDEVRRIARVTRDPEVVLRQLTHAKDISAGDLSDVLVSLGQPYDKLSAGPDVEFDLPVGSSNETLFKRLESAGRIAIIKKVIGRGRKIRTLV</sequence>
<dbReference type="Proteomes" id="UP000270616">
    <property type="component" value="Unassembled WGS sequence"/>
</dbReference>
<proteinExistence type="predicted"/>
<dbReference type="RefSeq" id="WP_123824990.1">
    <property type="nucleotide sequence ID" value="NZ_RKMF01000006.1"/>
</dbReference>
<feature type="transmembrane region" description="Helical" evidence="2">
    <location>
        <begin position="126"/>
        <end position="146"/>
    </location>
</feature>
<keyword evidence="2" id="KW-0472">Membrane</keyword>
<reference evidence="4 5" key="1">
    <citation type="submission" date="2018-10" db="EMBL/GenBank/DDBJ databases">
        <title>Kocuria sp. M5W7-7, whole genome shotgun sequence.</title>
        <authorList>
            <person name="Tuo L."/>
        </authorList>
    </citation>
    <scope>NUCLEOTIDE SEQUENCE [LARGE SCALE GENOMIC DNA]</scope>
    <source>
        <strain evidence="4 5">M5W7-7</strain>
    </source>
</reference>
<protein>
    <recommendedName>
        <fullName evidence="3">YobI-like P-loop NTPase domain-containing protein</fullName>
    </recommendedName>
</protein>
<evidence type="ECO:0000313" key="5">
    <source>
        <dbReference type="Proteomes" id="UP000270616"/>
    </source>
</evidence>
<feature type="domain" description="YobI-like P-loop NTPase" evidence="3">
    <location>
        <begin position="33"/>
        <end position="416"/>
    </location>
</feature>
<dbReference type="AlphaFoldDB" id="A0A3N3ZTS9"/>
<name>A0A3N3ZTS9_9MICC</name>
<dbReference type="EMBL" id="RKMF01000006">
    <property type="protein sequence ID" value="ROZ63577.1"/>
    <property type="molecule type" value="Genomic_DNA"/>
</dbReference>
<dbReference type="Pfam" id="PF20693">
    <property type="entry name" value="YobI-ATPase"/>
    <property type="match status" value="1"/>
</dbReference>
<keyword evidence="2" id="KW-1133">Transmembrane helix</keyword>
<keyword evidence="2" id="KW-0812">Transmembrane</keyword>
<keyword evidence="5" id="KW-1185">Reference proteome</keyword>
<dbReference type="OrthoDB" id="1701659at2"/>
<feature type="region of interest" description="Disordered" evidence="1">
    <location>
        <begin position="1"/>
        <end position="27"/>
    </location>
</feature>
<accession>A0A3N3ZTS9</accession>
<evidence type="ECO:0000256" key="2">
    <source>
        <dbReference type="SAM" id="Phobius"/>
    </source>
</evidence>